<dbReference type="InterPro" id="IPR033194">
    <property type="entry name" value="MFAP1"/>
</dbReference>
<organism evidence="4 5">
    <name type="scientific">Tuber melanosporum (strain Mel28)</name>
    <name type="common">Perigord black truffle</name>
    <dbReference type="NCBI Taxonomy" id="656061"/>
    <lineage>
        <taxon>Eukaryota</taxon>
        <taxon>Fungi</taxon>
        <taxon>Dikarya</taxon>
        <taxon>Ascomycota</taxon>
        <taxon>Pezizomycotina</taxon>
        <taxon>Pezizomycetes</taxon>
        <taxon>Pezizales</taxon>
        <taxon>Tuberaceae</taxon>
        <taxon>Tuber</taxon>
    </lineage>
</organism>
<dbReference type="AlphaFoldDB" id="D5GMF1"/>
<dbReference type="PANTHER" id="PTHR15327">
    <property type="entry name" value="MICROFIBRIL-ASSOCIATED PROTEIN"/>
    <property type="match status" value="1"/>
</dbReference>
<dbReference type="InterPro" id="IPR009730">
    <property type="entry name" value="MFAP1_C"/>
</dbReference>
<feature type="compositionally biased region" description="Acidic residues" evidence="2">
    <location>
        <begin position="62"/>
        <end position="78"/>
    </location>
</feature>
<dbReference type="OMA" id="KHDYTEA"/>
<dbReference type="STRING" id="656061.D5GMF1"/>
<evidence type="ECO:0000259" key="3">
    <source>
        <dbReference type="Pfam" id="PF06991"/>
    </source>
</evidence>
<feature type="compositionally biased region" description="Basic and acidic residues" evidence="2">
    <location>
        <begin position="401"/>
        <end position="439"/>
    </location>
</feature>
<dbReference type="RefSeq" id="XP_002841503.1">
    <property type="nucleotide sequence ID" value="XM_002841457.1"/>
</dbReference>
<feature type="region of interest" description="Disordered" evidence="2">
    <location>
        <begin position="23"/>
        <end position="201"/>
    </location>
</feature>
<dbReference type="Proteomes" id="UP000006911">
    <property type="component" value="Unassembled WGS sequence"/>
</dbReference>
<feature type="compositionally biased region" description="Basic and acidic residues" evidence="2">
    <location>
        <begin position="186"/>
        <end position="201"/>
    </location>
</feature>
<dbReference type="eggNOG" id="KOG1425">
    <property type="taxonomic scope" value="Eukaryota"/>
</dbReference>
<dbReference type="GeneID" id="9182120"/>
<feature type="compositionally biased region" description="Basic and acidic residues" evidence="2">
    <location>
        <begin position="467"/>
        <end position="525"/>
    </location>
</feature>
<feature type="compositionally biased region" description="Basic and acidic residues" evidence="2">
    <location>
        <begin position="101"/>
        <end position="130"/>
    </location>
</feature>
<evidence type="ECO:0000256" key="2">
    <source>
        <dbReference type="SAM" id="MobiDB-lite"/>
    </source>
</evidence>
<dbReference type="InParanoid" id="D5GMF1"/>
<keyword evidence="1" id="KW-0175">Coiled coil</keyword>
<sequence length="547" mass="62978">MREVVGRVTSDKIIADSQVFDETHILSNSPILPQSPTMPPKRMTANPAKPLRYRPGKPIASEESDSEESEDSEAEGSEEDPRQPSKKAAAEAPAKVSTALRKVDLSKRFEEGRKEEEQRAAEEARKRAEEESSEYSTADEDEEEESEEEESEEEEEEVPKRVLLRPTFIPKGKRGVVASPALDPEVEAKKKAEEEARKKAEAAALLEEHIRRDAAAKAAGRKGWDDDEDDGEGLDDTDDLDPTAERAAWKLRELVRVKREREELEKIEKEREEIERRRAMDPELRKKEDMEYVKKQREEKMENRGKMGFMQKYYHKGAFYQDDSEILKKDYATTAVEDEVKNRDVLPKYMQVRGDEVGKRGRTRWTHLTAEDTSMQNGGSPWFDKNGINKRASGKLGGMQDDERFQPDDRKDRSGNGDYRERAPKGRDDRDRDPRDRRPPGGPRGSRGSDSGGGRYQDRFVPGAGGSHRDRSRSPYDRDRRDHGRYNREWSEERHDRDHDRGRERGREKGRGRNGDGDTDIDRKRPYSPPGQRRDGDGEKRRRTEAR</sequence>
<feature type="compositionally biased region" description="Acidic residues" evidence="2">
    <location>
        <begin position="131"/>
        <end position="157"/>
    </location>
</feature>
<dbReference type="Pfam" id="PF06991">
    <property type="entry name" value="MFAP1"/>
    <property type="match status" value="1"/>
</dbReference>
<protein>
    <submittedName>
        <fullName evidence="4">(Perigord truffle) hypothetical protein</fullName>
    </submittedName>
</protein>
<evidence type="ECO:0000313" key="4">
    <source>
        <dbReference type="EMBL" id="CAZ85694.1"/>
    </source>
</evidence>
<keyword evidence="5" id="KW-1185">Reference proteome</keyword>
<feature type="compositionally biased region" description="Low complexity" evidence="2">
    <location>
        <begin position="86"/>
        <end position="95"/>
    </location>
</feature>
<feature type="domain" description="Micro-fibrillar-associated protein 1 C-terminal" evidence="3">
    <location>
        <begin position="153"/>
        <end position="373"/>
    </location>
</feature>
<dbReference type="HOGENOM" id="CLU_022379_0_0_1"/>
<feature type="region of interest" description="Disordered" evidence="2">
    <location>
        <begin position="214"/>
        <end position="243"/>
    </location>
</feature>
<evidence type="ECO:0000313" key="5">
    <source>
        <dbReference type="Proteomes" id="UP000006911"/>
    </source>
</evidence>
<feature type="compositionally biased region" description="Acidic residues" evidence="2">
    <location>
        <begin position="225"/>
        <end position="242"/>
    </location>
</feature>
<dbReference type="EMBL" id="FN430354">
    <property type="protein sequence ID" value="CAZ85694.1"/>
    <property type="molecule type" value="Genomic_DNA"/>
</dbReference>
<reference evidence="4 5" key="1">
    <citation type="journal article" date="2010" name="Nature">
        <title>Perigord black truffle genome uncovers evolutionary origins and mechanisms of symbiosis.</title>
        <authorList>
            <person name="Martin F."/>
            <person name="Kohler A."/>
            <person name="Murat C."/>
            <person name="Balestrini R."/>
            <person name="Coutinho P.M."/>
            <person name="Jaillon O."/>
            <person name="Montanini B."/>
            <person name="Morin E."/>
            <person name="Noel B."/>
            <person name="Percudani R."/>
            <person name="Porcel B."/>
            <person name="Rubini A."/>
            <person name="Amicucci A."/>
            <person name="Amselem J."/>
            <person name="Anthouard V."/>
            <person name="Arcioni S."/>
            <person name="Artiguenave F."/>
            <person name="Aury J.M."/>
            <person name="Ballario P."/>
            <person name="Bolchi A."/>
            <person name="Brenna A."/>
            <person name="Brun A."/>
            <person name="Buee M."/>
            <person name="Cantarel B."/>
            <person name="Chevalier G."/>
            <person name="Couloux A."/>
            <person name="Da Silva C."/>
            <person name="Denoeud F."/>
            <person name="Duplessis S."/>
            <person name="Ghignone S."/>
            <person name="Hilselberger B."/>
            <person name="Iotti M."/>
            <person name="Marcais B."/>
            <person name="Mello A."/>
            <person name="Miranda M."/>
            <person name="Pacioni G."/>
            <person name="Quesneville H."/>
            <person name="Riccioni C."/>
            <person name="Ruotolo R."/>
            <person name="Splivallo R."/>
            <person name="Stocchi V."/>
            <person name="Tisserant E."/>
            <person name="Viscomi A.R."/>
            <person name="Zambonelli A."/>
            <person name="Zampieri E."/>
            <person name="Henrissat B."/>
            <person name="Lebrun M.H."/>
            <person name="Paolocci F."/>
            <person name="Bonfante P."/>
            <person name="Ottonello S."/>
            <person name="Wincker P."/>
        </authorList>
    </citation>
    <scope>NUCLEOTIDE SEQUENCE [LARGE SCALE GENOMIC DNA]</scope>
    <source>
        <strain evidence="4 5">Mel28</strain>
    </source>
</reference>
<feature type="coiled-coil region" evidence="1">
    <location>
        <begin position="250"/>
        <end position="277"/>
    </location>
</feature>
<evidence type="ECO:0000256" key="1">
    <source>
        <dbReference type="SAM" id="Coils"/>
    </source>
</evidence>
<dbReference type="KEGG" id="tml:GSTUM_00010678001"/>
<feature type="compositionally biased region" description="Polar residues" evidence="2">
    <location>
        <begin position="25"/>
        <end position="35"/>
    </location>
</feature>
<gene>
    <name evidence="4" type="ORF">GSTUM_00010678001</name>
</gene>
<proteinExistence type="predicted"/>
<feature type="compositionally biased region" description="Basic and acidic residues" evidence="2">
    <location>
        <begin position="532"/>
        <end position="547"/>
    </location>
</feature>
<accession>D5GMF1</accession>
<feature type="region of interest" description="Disordered" evidence="2">
    <location>
        <begin position="353"/>
        <end position="547"/>
    </location>
</feature>
<name>D5GMF1_TUBMM</name>